<evidence type="ECO:0000256" key="6">
    <source>
        <dbReference type="ARBA" id="ARBA00022824"/>
    </source>
</evidence>
<gene>
    <name evidence="13" type="ORF">E5288_WYG021480</name>
</gene>
<comment type="similarity">
    <text evidence="2">Belongs to the SEC62 family.</text>
</comment>
<feature type="transmembrane region" description="Helical" evidence="12">
    <location>
        <begin position="350"/>
        <end position="381"/>
    </location>
</feature>
<feature type="compositionally biased region" description="Basic and acidic residues" evidence="11">
    <location>
        <begin position="415"/>
        <end position="450"/>
    </location>
</feature>
<evidence type="ECO:0000256" key="12">
    <source>
        <dbReference type="SAM" id="Phobius"/>
    </source>
</evidence>
<evidence type="ECO:0000256" key="10">
    <source>
        <dbReference type="ARBA" id="ARBA00023136"/>
    </source>
</evidence>
<proteinExistence type="inferred from homology"/>
<dbReference type="Proteomes" id="UP000322234">
    <property type="component" value="Unassembled WGS sequence"/>
</dbReference>
<keyword evidence="7" id="KW-0653">Protein transport</keyword>
<dbReference type="Pfam" id="PF03839">
    <property type="entry name" value="Sec62"/>
    <property type="match status" value="1"/>
</dbReference>
<keyword evidence="6" id="KW-0256">Endoplasmic reticulum</keyword>
<name>A0A6B0R3T9_9CETA</name>
<dbReference type="EMBL" id="VBQZ03000023">
    <property type="protein sequence ID" value="MXQ84838.1"/>
    <property type="molecule type" value="Genomic_DNA"/>
</dbReference>
<sequence length="525" mass="58901">MLGKLPGRASEIEDKVGWGSTVRPQVVGCVVVRGLRKGGVGDGGDRRRCWGCSGRQKALRSESAVEARPSVQDSGGGAGLGLCWEVSALRAHTSTLPSSSPPFSTPSFRLSCPEIEATYMSRENKYTAFNYSKVVQKEVGEPSKEEKAVAKFLRFNCPTKSTNMMGHRVDYFIASKAVDCLLDSKWAKAKKGEEALFTTRESVVDYCNSPTLRDKQPILICFSWPFRRLDTLLYEKQKKKKRAEPQRDTSPVSFSEVCLREVEEKQKKTGNYSMIHKTEETPGTPKKKETKKKFKLEPHDDQVFLDGNEVFVWIYDPVHFKTFVMGLILVIAVIAATLFPLWPAEMRVGVYYLSVGAGCFVASILLLAVARCILFLIIWLITGGRHHFWFLPNLTADVGFIDSFRPLYTHEYKGPKADLKKDEKSETKKQQKSDSEEKSDSEKKEDEEGKVGPGNHGTEGSGGERHSDTDSDRREDDRSQHSSGNGNDFEMITKEELEQQTDGDCEEEEEEDNDGETTKSSHEKS</sequence>
<dbReference type="InterPro" id="IPR004728">
    <property type="entry name" value="Sec62"/>
</dbReference>
<dbReference type="AlphaFoldDB" id="A0A6B0R3T9"/>
<evidence type="ECO:0000313" key="13">
    <source>
        <dbReference type="EMBL" id="MXQ84838.1"/>
    </source>
</evidence>
<keyword evidence="14" id="KW-1185">Reference proteome</keyword>
<feature type="compositionally biased region" description="Gly residues" evidence="11">
    <location>
        <begin position="451"/>
        <end position="461"/>
    </location>
</feature>
<keyword evidence="8 12" id="KW-1133">Transmembrane helix</keyword>
<keyword evidence="5 12" id="KW-0812">Transmembrane</keyword>
<evidence type="ECO:0000256" key="2">
    <source>
        <dbReference type="ARBA" id="ARBA00010604"/>
    </source>
</evidence>
<comment type="subcellular location">
    <subcellularLocation>
        <location evidence="1">Endoplasmic reticulum membrane</location>
        <topology evidence="1">Multi-pass membrane protein</topology>
    </subcellularLocation>
</comment>
<feature type="compositionally biased region" description="Basic and acidic residues" evidence="11">
    <location>
        <begin position="516"/>
        <end position="525"/>
    </location>
</feature>
<reference evidence="13" key="1">
    <citation type="submission" date="2019-10" db="EMBL/GenBank/DDBJ databases">
        <title>The sequence and de novo assembly of the wild yak genome.</title>
        <authorList>
            <person name="Liu Y."/>
        </authorList>
    </citation>
    <scope>NUCLEOTIDE SEQUENCE [LARGE SCALE GENOMIC DNA]</scope>
    <source>
        <strain evidence="13">WY2019</strain>
    </source>
</reference>
<feature type="transmembrane region" description="Helical" evidence="12">
    <location>
        <begin position="323"/>
        <end position="344"/>
    </location>
</feature>
<evidence type="ECO:0000313" key="14">
    <source>
        <dbReference type="Proteomes" id="UP000322234"/>
    </source>
</evidence>
<evidence type="ECO:0000256" key="4">
    <source>
        <dbReference type="ARBA" id="ARBA00022448"/>
    </source>
</evidence>
<dbReference type="PANTHER" id="PTHR12443:SF9">
    <property type="entry name" value="TRANSLOCATION PROTEIN SEC62"/>
    <property type="match status" value="1"/>
</dbReference>
<dbReference type="PANTHER" id="PTHR12443">
    <property type="entry name" value="TRANSLOCATION PROTEIN SEC62"/>
    <property type="match status" value="1"/>
</dbReference>
<dbReference type="GO" id="GO:0031204">
    <property type="term" value="P:post-translational protein targeting to membrane, translocation"/>
    <property type="evidence" value="ECO:0007669"/>
    <property type="project" value="TreeGrafter"/>
</dbReference>
<evidence type="ECO:0000256" key="11">
    <source>
        <dbReference type="SAM" id="MobiDB-lite"/>
    </source>
</evidence>
<evidence type="ECO:0000256" key="9">
    <source>
        <dbReference type="ARBA" id="ARBA00023010"/>
    </source>
</evidence>
<organism evidence="13 14">
    <name type="scientific">Bos mutus</name>
    <name type="common">wild yak</name>
    <dbReference type="NCBI Taxonomy" id="72004"/>
    <lineage>
        <taxon>Eukaryota</taxon>
        <taxon>Metazoa</taxon>
        <taxon>Chordata</taxon>
        <taxon>Craniata</taxon>
        <taxon>Vertebrata</taxon>
        <taxon>Euteleostomi</taxon>
        <taxon>Mammalia</taxon>
        <taxon>Eutheria</taxon>
        <taxon>Laurasiatheria</taxon>
        <taxon>Artiodactyla</taxon>
        <taxon>Ruminantia</taxon>
        <taxon>Pecora</taxon>
        <taxon>Bovidae</taxon>
        <taxon>Bovinae</taxon>
        <taxon>Bos</taxon>
    </lineage>
</organism>
<feature type="compositionally biased region" description="Basic and acidic residues" evidence="11">
    <location>
        <begin position="462"/>
        <end position="480"/>
    </location>
</feature>
<keyword evidence="9" id="KW-0811">Translocation</keyword>
<evidence type="ECO:0000256" key="3">
    <source>
        <dbReference type="ARBA" id="ARBA00021257"/>
    </source>
</evidence>
<feature type="compositionally biased region" description="Acidic residues" evidence="11">
    <location>
        <begin position="498"/>
        <end position="515"/>
    </location>
</feature>
<feature type="region of interest" description="Disordered" evidence="11">
    <location>
        <begin position="415"/>
        <end position="525"/>
    </location>
</feature>
<protein>
    <recommendedName>
        <fullName evidence="3">Translocation protein SEC62</fullName>
    </recommendedName>
</protein>
<evidence type="ECO:0000256" key="1">
    <source>
        <dbReference type="ARBA" id="ARBA00004477"/>
    </source>
</evidence>
<keyword evidence="4" id="KW-0813">Transport</keyword>
<keyword evidence="10 12" id="KW-0472">Membrane</keyword>
<comment type="caution">
    <text evidence="13">The sequence shown here is derived from an EMBL/GenBank/DDBJ whole genome shotgun (WGS) entry which is preliminary data.</text>
</comment>
<dbReference type="GO" id="GO:0005789">
    <property type="term" value="C:endoplasmic reticulum membrane"/>
    <property type="evidence" value="ECO:0007669"/>
    <property type="project" value="UniProtKB-SubCell"/>
</dbReference>
<accession>A0A6B0R3T9</accession>
<evidence type="ECO:0000256" key="7">
    <source>
        <dbReference type="ARBA" id="ARBA00022927"/>
    </source>
</evidence>
<evidence type="ECO:0000256" key="8">
    <source>
        <dbReference type="ARBA" id="ARBA00022989"/>
    </source>
</evidence>
<evidence type="ECO:0000256" key="5">
    <source>
        <dbReference type="ARBA" id="ARBA00022692"/>
    </source>
</evidence>